<dbReference type="InterPro" id="IPR025355">
    <property type="entry name" value="DUF4259"/>
</dbReference>
<dbReference type="Pfam" id="PF14078">
    <property type="entry name" value="DUF4259"/>
    <property type="match status" value="1"/>
</dbReference>
<organism evidence="1 2">
    <name type="scientific">Corynebacterium anserum</name>
    <dbReference type="NCBI Taxonomy" id="2684406"/>
    <lineage>
        <taxon>Bacteria</taxon>
        <taxon>Bacillati</taxon>
        <taxon>Actinomycetota</taxon>
        <taxon>Actinomycetes</taxon>
        <taxon>Mycobacteriales</taxon>
        <taxon>Corynebacteriaceae</taxon>
        <taxon>Corynebacterium</taxon>
    </lineage>
</organism>
<keyword evidence="2" id="KW-1185">Reference proteome</keyword>
<dbReference type="RefSeq" id="WP_185770214.1">
    <property type="nucleotide sequence ID" value="NZ_CP046883.1"/>
</dbReference>
<dbReference type="KEGG" id="cans:GP473_07170"/>
<gene>
    <name evidence="1" type="ORF">GP473_07170</name>
</gene>
<dbReference type="EMBL" id="CP046883">
    <property type="protein sequence ID" value="QNH96464.1"/>
    <property type="molecule type" value="Genomic_DNA"/>
</dbReference>
<sequence length="123" mass="13649">MSNWDEYIFHDVDNVEFLDDLVDRDPADLFQAIEDAITFALRHAQPGDVEYLNGLCAASVAAIWCGAPFSSATVADEHPFVREYIGHCDETLQEQASLLLDKEIDRRGDSAPEGLETFAEALS</sequence>
<accession>A0A7G7YPP4</accession>
<dbReference type="AlphaFoldDB" id="A0A7G7YPP4"/>
<name>A0A7G7YPP4_9CORY</name>
<evidence type="ECO:0000313" key="2">
    <source>
        <dbReference type="Proteomes" id="UP000515275"/>
    </source>
</evidence>
<proteinExistence type="predicted"/>
<evidence type="ECO:0000313" key="1">
    <source>
        <dbReference type="EMBL" id="QNH96464.1"/>
    </source>
</evidence>
<protein>
    <submittedName>
        <fullName evidence="1">DUF4259 domain-containing protein</fullName>
    </submittedName>
</protein>
<reference evidence="1 2" key="1">
    <citation type="submission" date="2019-12" db="EMBL/GenBank/DDBJ databases">
        <title>Corynebacterium sp. nov., isolated from feces of the Anser Albifrons in China.</title>
        <authorList>
            <person name="Liu Q."/>
        </authorList>
    </citation>
    <scope>NUCLEOTIDE SEQUENCE [LARGE SCALE GENOMIC DNA]</scope>
    <source>
        <strain evidence="1 2">23H37-10</strain>
    </source>
</reference>
<dbReference type="Proteomes" id="UP000515275">
    <property type="component" value="Chromosome"/>
</dbReference>